<proteinExistence type="predicted"/>
<dbReference type="Proteomes" id="UP001628874">
    <property type="component" value="Unassembled WGS sequence"/>
</dbReference>
<protein>
    <submittedName>
        <fullName evidence="3">Mucoidy inhibitor MuiA family protein</fullName>
    </submittedName>
</protein>
<organism evidence="3 4">
    <name type="scientific">Scytonema tolypothrichoides VB-61278_2</name>
    <dbReference type="NCBI Taxonomy" id="3232314"/>
    <lineage>
        <taxon>Bacteria</taxon>
        <taxon>Bacillati</taxon>
        <taxon>Cyanobacteriota</taxon>
        <taxon>Cyanophyceae</taxon>
        <taxon>Nostocales</taxon>
        <taxon>Scytonemataceae</taxon>
        <taxon>Scytonema</taxon>
    </lineage>
</organism>
<accession>A0ABW8WFV4</accession>
<dbReference type="InterPro" id="IPR011935">
    <property type="entry name" value="CHP02231"/>
</dbReference>
<dbReference type="InterPro" id="IPR037291">
    <property type="entry name" value="DUF4139"/>
</dbReference>
<dbReference type="Pfam" id="PF13598">
    <property type="entry name" value="DUF4139"/>
    <property type="match status" value="1"/>
</dbReference>
<evidence type="ECO:0000259" key="2">
    <source>
        <dbReference type="Pfam" id="PF13600"/>
    </source>
</evidence>
<feature type="domain" description="DUF4140" evidence="2">
    <location>
        <begin position="41"/>
        <end position="138"/>
    </location>
</feature>
<feature type="domain" description="DUF4139" evidence="1">
    <location>
        <begin position="237"/>
        <end position="543"/>
    </location>
</feature>
<dbReference type="InterPro" id="IPR025554">
    <property type="entry name" value="DUF4140"/>
</dbReference>
<dbReference type="RefSeq" id="WP_237266022.1">
    <property type="nucleotide sequence ID" value="NZ_JBFQGM010000001.1"/>
</dbReference>
<evidence type="ECO:0000259" key="1">
    <source>
        <dbReference type="Pfam" id="PF13598"/>
    </source>
</evidence>
<keyword evidence="4" id="KW-1185">Reference proteome</keyword>
<comment type="caution">
    <text evidence="3">The sequence shown here is derived from an EMBL/GenBank/DDBJ whole genome shotgun (WGS) entry which is preliminary data.</text>
</comment>
<dbReference type="PANTHER" id="PTHR31005">
    <property type="entry name" value="DUF4139 DOMAIN-CONTAINING PROTEIN"/>
    <property type="match status" value="1"/>
</dbReference>
<name>A0ABW8WFV4_9CYAN</name>
<dbReference type="EMBL" id="JBFQGM010000001">
    <property type="protein sequence ID" value="MFL9459877.1"/>
    <property type="molecule type" value="Genomic_DNA"/>
</dbReference>
<dbReference type="Pfam" id="PF13600">
    <property type="entry name" value="DUF4140"/>
    <property type="match status" value="1"/>
</dbReference>
<evidence type="ECO:0000313" key="4">
    <source>
        <dbReference type="Proteomes" id="UP001628874"/>
    </source>
</evidence>
<evidence type="ECO:0000313" key="3">
    <source>
        <dbReference type="EMBL" id="MFL9459877.1"/>
    </source>
</evidence>
<dbReference type="NCBIfam" id="TIGR02231">
    <property type="entry name" value="mucoidy inhibitor MuiA family protein"/>
    <property type="match status" value="1"/>
</dbReference>
<gene>
    <name evidence="3" type="ORF">AB0759_04445</name>
</gene>
<dbReference type="PANTHER" id="PTHR31005:SF8">
    <property type="entry name" value="DUF4139 DOMAIN-CONTAINING PROTEIN"/>
    <property type="match status" value="1"/>
</dbReference>
<reference evidence="3 4" key="1">
    <citation type="submission" date="2024-07" db="EMBL/GenBank/DDBJ databases">
        <authorList>
            <person name="Tripathy S."/>
        </authorList>
    </citation>
    <scope>NUCLEOTIDE SEQUENCE [LARGE SCALE GENOMIC DNA]</scope>
    <source>
        <strain evidence="3 4">VB-61278_2</strain>
    </source>
</reference>
<sequence length="551" mass="62501">MTNRIRRKEHTGEEHTEIMQASEKLKHRIQPLTIDAPVSLVTLLEDRAQVRRIGKVNLNQGLWRVKVEQVAPVLSDKSLRAEYCSEQRESRIDDVRVRRQMLVKEAERPEEFQALYAEFRALLQSFNNTSEDRQHLESCFERVNTILTKSLQELPVDAIWGQIDPKSWREQLSILFKQLRDLRGDILTSYHTQEHLSQQIDDLIARVDALSRPDRIYSAYIEADLTIARSGEYEIAFDYVVPNAMWRPWHQAHLLLEEQSSVSFRMDGCVWQRTGEDWNNVDLVFSTARASLGTEPPLLSDDQLKVQEKSQQIVIEARNQKIQTTGLGTGATPPSPATPATVEIPGVDDGGEVRNLRSRKKATIPSDGRPYRVPIFSFSSDALVEYILMPEVACQVVLKSEQTNTAKFPILAGPVDLVRSTEFVGKTSIGFIAPGEKFAMGWGPDGAMRVQRTIKEKKEQDHLTKWNQLTETRTLFLSNIGAETKVIKTIERIPVSELEQVKVEVIANKTTNGVQPDDNGFCTWNFTLEPYSQMSATLVHRISAAPEVQGL</sequence>